<accession>F8MXQ5</accession>
<evidence type="ECO:0000256" key="1">
    <source>
        <dbReference type="SAM" id="Phobius"/>
    </source>
</evidence>
<dbReference type="RefSeq" id="XP_009854476.1">
    <property type="nucleotide sequence ID" value="XM_009856174.1"/>
</dbReference>
<gene>
    <name evidence="2" type="ORF">NEUTE1DRAFT_118217</name>
</gene>
<dbReference type="Proteomes" id="UP000008065">
    <property type="component" value="Unassembled WGS sequence"/>
</dbReference>
<dbReference type="VEuPathDB" id="FungiDB:NEUTE1DRAFT_118217"/>
<organism evidence="2 3">
    <name type="scientific">Neurospora tetrasperma (strain FGSC 2508 / ATCC MYA-4615 / P0657)</name>
    <dbReference type="NCBI Taxonomy" id="510951"/>
    <lineage>
        <taxon>Eukaryota</taxon>
        <taxon>Fungi</taxon>
        <taxon>Dikarya</taxon>
        <taxon>Ascomycota</taxon>
        <taxon>Pezizomycotina</taxon>
        <taxon>Sordariomycetes</taxon>
        <taxon>Sordariomycetidae</taxon>
        <taxon>Sordariales</taxon>
        <taxon>Sordariaceae</taxon>
        <taxon>Neurospora</taxon>
    </lineage>
</organism>
<dbReference type="KEGG" id="nte:NEUTE1DRAFT118217"/>
<keyword evidence="1" id="KW-0472">Membrane</keyword>
<sequence>MLKYTHNPLSMISFLSLLRLSVFCFYLFCGLDVGSPWFSGHTGTPFGVRGLD</sequence>
<protein>
    <submittedName>
        <fullName evidence="2">Uncharacterized protein</fullName>
    </submittedName>
</protein>
<proteinExistence type="predicted"/>
<keyword evidence="3" id="KW-1185">Reference proteome</keyword>
<reference evidence="3" key="1">
    <citation type="journal article" date="2011" name="Genetics">
        <title>Massive changes in genome architecture accompany the transition to self-fertility in the filamentous fungus Neurospora tetrasperma.</title>
        <authorList>
            <person name="Ellison C.E."/>
            <person name="Stajich J.E."/>
            <person name="Jacobson D.J."/>
            <person name="Natvig D.O."/>
            <person name="Lapidus A."/>
            <person name="Foster B."/>
            <person name="Aerts A."/>
            <person name="Riley R."/>
            <person name="Lindquist E.A."/>
            <person name="Grigoriev I.V."/>
            <person name="Taylor J.W."/>
        </authorList>
    </citation>
    <scope>NUCLEOTIDE SEQUENCE [LARGE SCALE GENOMIC DNA]</scope>
    <source>
        <strain evidence="3">FGSC 2508 / P0657</strain>
    </source>
</reference>
<keyword evidence="1" id="KW-0812">Transmembrane</keyword>
<feature type="transmembrane region" description="Helical" evidence="1">
    <location>
        <begin position="9"/>
        <end position="28"/>
    </location>
</feature>
<dbReference type="HOGENOM" id="CLU_3087811_0_0_1"/>
<evidence type="ECO:0000313" key="2">
    <source>
        <dbReference type="EMBL" id="EGO54526.1"/>
    </source>
</evidence>
<evidence type="ECO:0000313" key="3">
    <source>
        <dbReference type="Proteomes" id="UP000008065"/>
    </source>
</evidence>
<dbReference type="GeneID" id="20823500"/>
<dbReference type="AlphaFoldDB" id="F8MXQ5"/>
<name>F8MXQ5_NEUT8</name>
<keyword evidence="1" id="KW-1133">Transmembrane helix</keyword>
<dbReference type="EMBL" id="GL891307">
    <property type="protein sequence ID" value="EGO54526.1"/>
    <property type="molecule type" value="Genomic_DNA"/>
</dbReference>